<evidence type="ECO:0000256" key="4">
    <source>
        <dbReference type="ARBA" id="ARBA00022741"/>
    </source>
</evidence>
<keyword evidence="5" id="KW-0418">Kinase</keyword>
<evidence type="ECO:0000313" key="10">
    <source>
        <dbReference type="Proteomes" id="UP000515121"/>
    </source>
</evidence>
<keyword evidence="3" id="KW-0808">Transferase</keyword>
<name>A0A6P5Y716_DURZI</name>
<evidence type="ECO:0000256" key="8">
    <source>
        <dbReference type="ARBA" id="ARBA00048679"/>
    </source>
</evidence>
<comment type="catalytic activity">
    <reaction evidence="7">
        <text>L-threonyl-[protein] + ATP = O-phospho-L-threonyl-[protein] + ADP + H(+)</text>
        <dbReference type="Rhea" id="RHEA:46608"/>
        <dbReference type="Rhea" id="RHEA-COMP:11060"/>
        <dbReference type="Rhea" id="RHEA-COMP:11605"/>
        <dbReference type="ChEBI" id="CHEBI:15378"/>
        <dbReference type="ChEBI" id="CHEBI:30013"/>
        <dbReference type="ChEBI" id="CHEBI:30616"/>
        <dbReference type="ChEBI" id="CHEBI:61977"/>
        <dbReference type="ChEBI" id="CHEBI:456216"/>
        <dbReference type="EC" id="2.7.11.1"/>
    </reaction>
</comment>
<dbReference type="RefSeq" id="XP_022735736.1">
    <property type="nucleotide sequence ID" value="XM_022880001.1"/>
</dbReference>
<evidence type="ECO:0000256" key="3">
    <source>
        <dbReference type="ARBA" id="ARBA00022679"/>
    </source>
</evidence>
<evidence type="ECO:0000256" key="1">
    <source>
        <dbReference type="ARBA" id="ARBA00012513"/>
    </source>
</evidence>
<evidence type="ECO:0000256" key="6">
    <source>
        <dbReference type="ARBA" id="ARBA00022840"/>
    </source>
</evidence>
<accession>A0A6P5Y716</accession>
<evidence type="ECO:0000259" key="9">
    <source>
        <dbReference type="PROSITE" id="PS50011"/>
    </source>
</evidence>
<dbReference type="PROSITE" id="PS00109">
    <property type="entry name" value="PROTEIN_KINASE_TYR"/>
    <property type="match status" value="1"/>
</dbReference>
<dbReference type="GO" id="GO:0005524">
    <property type="term" value="F:ATP binding"/>
    <property type="evidence" value="ECO:0007669"/>
    <property type="project" value="UniProtKB-KW"/>
</dbReference>
<dbReference type="GO" id="GO:0004674">
    <property type="term" value="F:protein serine/threonine kinase activity"/>
    <property type="evidence" value="ECO:0007669"/>
    <property type="project" value="UniProtKB-KW"/>
</dbReference>
<dbReference type="GeneID" id="111289122"/>
<dbReference type="PANTHER" id="PTHR48005:SF13">
    <property type="entry name" value="SERINE_THREONINE-PROTEIN KINASE DDB_G0278509-RELATED"/>
    <property type="match status" value="1"/>
</dbReference>
<dbReference type="InterPro" id="IPR008266">
    <property type="entry name" value="Tyr_kinase_AS"/>
</dbReference>
<keyword evidence="6" id="KW-0067">ATP-binding</keyword>
<keyword evidence="2" id="KW-0723">Serine/threonine-protein kinase</keyword>
<organism evidence="10 11">
    <name type="scientific">Durio zibethinus</name>
    <name type="common">Durian</name>
    <dbReference type="NCBI Taxonomy" id="66656"/>
    <lineage>
        <taxon>Eukaryota</taxon>
        <taxon>Viridiplantae</taxon>
        <taxon>Streptophyta</taxon>
        <taxon>Embryophyta</taxon>
        <taxon>Tracheophyta</taxon>
        <taxon>Spermatophyta</taxon>
        <taxon>Magnoliopsida</taxon>
        <taxon>eudicotyledons</taxon>
        <taxon>Gunneridae</taxon>
        <taxon>Pentapetalae</taxon>
        <taxon>rosids</taxon>
        <taxon>malvids</taxon>
        <taxon>Malvales</taxon>
        <taxon>Malvaceae</taxon>
        <taxon>Helicteroideae</taxon>
        <taxon>Durio</taxon>
    </lineage>
</organism>
<evidence type="ECO:0000256" key="2">
    <source>
        <dbReference type="ARBA" id="ARBA00022527"/>
    </source>
</evidence>
<dbReference type="PROSITE" id="PS50011">
    <property type="entry name" value="PROTEIN_KINASE_DOM"/>
    <property type="match status" value="1"/>
</dbReference>
<dbReference type="SUPFAM" id="SSF56112">
    <property type="entry name" value="Protein kinase-like (PK-like)"/>
    <property type="match status" value="1"/>
</dbReference>
<evidence type="ECO:0000256" key="5">
    <source>
        <dbReference type="ARBA" id="ARBA00022777"/>
    </source>
</evidence>
<reference evidence="11" key="1">
    <citation type="submission" date="2025-08" db="UniProtKB">
        <authorList>
            <consortium name="RefSeq"/>
        </authorList>
    </citation>
    <scope>IDENTIFICATION</scope>
    <source>
        <tissue evidence="11">Fruit stalk</tissue>
    </source>
</reference>
<dbReference type="InterPro" id="IPR011009">
    <property type="entry name" value="Kinase-like_dom_sf"/>
</dbReference>
<gene>
    <name evidence="11" type="primary">LOC111289122</name>
</gene>
<keyword evidence="4" id="KW-0547">Nucleotide-binding</keyword>
<proteinExistence type="predicted"/>
<protein>
    <recommendedName>
        <fullName evidence="1">non-specific serine/threonine protein kinase</fullName>
        <ecNumber evidence="1">2.7.11.1</ecNumber>
    </recommendedName>
</protein>
<feature type="domain" description="Protein kinase" evidence="9">
    <location>
        <begin position="1"/>
        <end position="142"/>
    </location>
</feature>
<dbReference type="OrthoDB" id="1901179at2759"/>
<sequence>MAGSFLILCQKNRTRNLSQGRHNLEIFSQYGDIMEEYTMRTLLKSLKISTPIIVLVQEDMEMFIKLCYPLRGSLQMVLSNKDEAMELDWKKRLNIVKGVVNALSYMHHNHSPPIFHRDISNNNVLLDLDYEAHISDFGTARL</sequence>
<dbReference type="Gene3D" id="1.10.510.10">
    <property type="entry name" value="Transferase(Phosphotransferase) domain 1"/>
    <property type="match status" value="1"/>
</dbReference>
<dbReference type="EC" id="2.7.11.1" evidence="1"/>
<evidence type="ECO:0000256" key="7">
    <source>
        <dbReference type="ARBA" id="ARBA00047899"/>
    </source>
</evidence>
<comment type="catalytic activity">
    <reaction evidence="8">
        <text>L-seryl-[protein] + ATP = O-phospho-L-seryl-[protein] + ADP + H(+)</text>
        <dbReference type="Rhea" id="RHEA:17989"/>
        <dbReference type="Rhea" id="RHEA-COMP:9863"/>
        <dbReference type="Rhea" id="RHEA-COMP:11604"/>
        <dbReference type="ChEBI" id="CHEBI:15378"/>
        <dbReference type="ChEBI" id="CHEBI:29999"/>
        <dbReference type="ChEBI" id="CHEBI:30616"/>
        <dbReference type="ChEBI" id="CHEBI:83421"/>
        <dbReference type="ChEBI" id="CHEBI:456216"/>
        <dbReference type="EC" id="2.7.11.1"/>
    </reaction>
</comment>
<evidence type="ECO:0000313" key="11">
    <source>
        <dbReference type="RefSeq" id="XP_022735736.1"/>
    </source>
</evidence>
<dbReference type="PANTHER" id="PTHR48005">
    <property type="entry name" value="LEUCINE RICH REPEAT KINASE 2"/>
    <property type="match status" value="1"/>
</dbReference>
<keyword evidence="10" id="KW-1185">Reference proteome</keyword>
<dbReference type="Pfam" id="PF00069">
    <property type="entry name" value="Pkinase"/>
    <property type="match status" value="1"/>
</dbReference>
<dbReference type="KEGG" id="dzi:111289122"/>
<dbReference type="InterPro" id="IPR051420">
    <property type="entry name" value="Ser_Thr_Kinases_DiverseReg"/>
</dbReference>
<dbReference type="AlphaFoldDB" id="A0A6P5Y716"/>
<dbReference type="InterPro" id="IPR000719">
    <property type="entry name" value="Prot_kinase_dom"/>
</dbReference>
<dbReference type="Proteomes" id="UP000515121">
    <property type="component" value="Unplaced"/>
</dbReference>